<accession>A0ACC0Y484</accession>
<gene>
    <name evidence="1" type="ORF">Pint_35121</name>
</gene>
<protein>
    <submittedName>
        <fullName evidence="1">Uncharacterized protein</fullName>
    </submittedName>
</protein>
<reference evidence="2" key="1">
    <citation type="journal article" date="2023" name="G3 (Bethesda)">
        <title>Genome assembly and association tests identify interacting loci associated with vigor, precocity, and sex in interspecific pistachio rootstocks.</title>
        <authorList>
            <person name="Palmer W."/>
            <person name="Jacygrad E."/>
            <person name="Sagayaradj S."/>
            <person name="Cavanaugh K."/>
            <person name="Han R."/>
            <person name="Bertier L."/>
            <person name="Beede B."/>
            <person name="Kafkas S."/>
            <person name="Golino D."/>
            <person name="Preece J."/>
            <person name="Michelmore R."/>
        </authorList>
    </citation>
    <scope>NUCLEOTIDE SEQUENCE [LARGE SCALE GENOMIC DNA]</scope>
</reference>
<evidence type="ECO:0000313" key="1">
    <source>
        <dbReference type="EMBL" id="KAJ0028289.1"/>
    </source>
</evidence>
<comment type="caution">
    <text evidence="1">The sequence shown here is derived from an EMBL/GenBank/DDBJ whole genome shotgun (WGS) entry which is preliminary data.</text>
</comment>
<organism evidence="1 2">
    <name type="scientific">Pistacia integerrima</name>
    <dbReference type="NCBI Taxonomy" id="434235"/>
    <lineage>
        <taxon>Eukaryota</taxon>
        <taxon>Viridiplantae</taxon>
        <taxon>Streptophyta</taxon>
        <taxon>Embryophyta</taxon>
        <taxon>Tracheophyta</taxon>
        <taxon>Spermatophyta</taxon>
        <taxon>Magnoliopsida</taxon>
        <taxon>eudicotyledons</taxon>
        <taxon>Gunneridae</taxon>
        <taxon>Pentapetalae</taxon>
        <taxon>rosids</taxon>
        <taxon>malvids</taxon>
        <taxon>Sapindales</taxon>
        <taxon>Anacardiaceae</taxon>
        <taxon>Pistacia</taxon>
    </lineage>
</organism>
<sequence length="57" mass="6915">MAVILFLRQPSCFFYKIQRWRFCLIGIILVLLSCHFLQLAFAQITHPLEGWFLYDFF</sequence>
<name>A0ACC0Y484_9ROSI</name>
<evidence type="ECO:0000313" key="2">
    <source>
        <dbReference type="Proteomes" id="UP001163603"/>
    </source>
</evidence>
<dbReference type="Proteomes" id="UP001163603">
    <property type="component" value="Chromosome 9"/>
</dbReference>
<keyword evidence="2" id="KW-1185">Reference proteome</keyword>
<proteinExistence type="predicted"/>
<dbReference type="EMBL" id="CM047744">
    <property type="protein sequence ID" value="KAJ0028289.1"/>
    <property type="molecule type" value="Genomic_DNA"/>
</dbReference>